<proteinExistence type="predicted"/>
<dbReference type="Pfam" id="PF03795">
    <property type="entry name" value="YCII"/>
    <property type="match status" value="1"/>
</dbReference>
<dbReference type="EMBL" id="CAESAN010000089">
    <property type="protein sequence ID" value="CAB4345416.1"/>
    <property type="molecule type" value="Genomic_DNA"/>
</dbReference>
<organism evidence="2">
    <name type="scientific">freshwater metagenome</name>
    <dbReference type="NCBI Taxonomy" id="449393"/>
    <lineage>
        <taxon>unclassified sequences</taxon>
        <taxon>metagenomes</taxon>
        <taxon>ecological metagenomes</taxon>
    </lineage>
</organism>
<evidence type="ECO:0000313" key="2">
    <source>
        <dbReference type="EMBL" id="CAB4345416.1"/>
    </source>
</evidence>
<dbReference type="InterPro" id="IPR011008">
    <property type="entry name" value="Dimeric_a/b-barrel"/>
</dbReference>
<gene>
    <name evidence="2" type="ORF">UFOPK3547_01097</name>
</gene>
<sequence length="95" mass="9896">MFVIFGNYTAPLDEVDSHREAHLAFIGELVASGNVVASGRRAEGDGSALVLSAGSRDEALALFDNDPYVTAGVVEYELAAEFTAGAKAPGLESYS</sequence>
<accession>A0A6J5ZVW1</accession>
<name>A0A6J5ZVW1_9ZZZZ</name>
<dbReference type="PANTHER" id="PTHR37828:SF1">
    <property type="entry name" value="YCII-RELATED DOMAIN-CONTAINING PROTEIN"/>
    <property type="match status" value="1"/>
</dbReference>
<evidence type="ECO:0000259" key="1">
    <source>
        <dbReference type="Pfam" id="PF03795"/>
    </source>
</evidence>
<reference evidence="2" key="1">
    <citation type="submission" date="2020-05" db="EMBL/GenBank/DDBJ databases">
        <authorList>
            <person name="Chiriac C."/>
            <person name="Salcher M."/>
            <person name="Ghai R."/>
            <person name="Kavagutti S V."/>
        </authorList>
    </citation>
    <scope>NUCLEOTIDE SEQUENCE</scope>
</reference>
<feature type="domain" description="YCII-related" evidence="1">
    <location>
        <begin position="1"/>
        <end position="75"/>
    </location>
</feature>
<dbReference type="SUPFAM" id="SSF54909">
    <property type="entry name" value="Dimeric alpha+beta barrel"/>
    <property type="match status" value="1"/>
</dbReference>
<dbReference type="AlphaFoldDB" id="A0A6J5ZVW1"/>
<protein>
    <submittedName>
        <fullName evidence="2">Unannotated protein</fullName>
    </submittedName>
</protein>
<dbReference type="InterPro" id="IPR005545">
    <property type="entry name" value="YCII"/>
</dbReference>
<dbReference type="Gene3D" id="3.30.70.1060">
    <property type="entry name" value="Dimeric alpha+beta barrel"/>
    <property type="match status" value="1"/>
</dbReference>
<dbReference type="PANTHER" id="PTHR37828">
    <property type="entry name" value="GSR2449 PROTEIN"/>
    <property type="match status" value="1"/>
</dbReference>